<dbReference type="PANTHER" id="PTHR43711:SF26">
    <property type="entry name" value="SENSOR HISTIDINE KINASE RCSC"/>
    <property type="match status" value="1"/>
</dbReference>
<dbReference type="InterPro" id="IPR050736">
    <property type="entry name" value="Sensor_HK_Regulatory"/>
</dbReference>
<gene>
    <name evidence="9" type="ORF">MED297_01400</name>
</gene>
<evidence type="ECO:0000256" key="6">
    <source>
        <dbReference type="ARBA" id="ARBA00023012"/>
    </source>
</evidence>
<evidence type="ECO:0000256" key="5">
    <source>
        <dbReference type="ARBA" id="ARBA00022777"/>
    </source>
</evidence>
<evidence type="ECO:0000256" key="7">
    <source>
        <dbReference type="SAM" id="Phobius"/>
    </source>
</evidence>
<dbReference type="InterPro" id="IPR003594">
    <property type="entry name" value="HATPase_dom"/>
</dbReference>
<dbReference type="STRING" id="314283.MED297_01400"/>
<evidence type="ECO:0000256" key="4">
    <source>
        <dbReference type="ARBA" id="ARBA00022679"/>
    </source>
</evidence>
<dbReference type="FunFam" id="3.30.565.10:FF:000049">
    <property type="entry name" value="Two-component sensor histidine kinase"/>
    <property type="match status" value="1"/>
</dbReference>
<feature type="transmembrane region" description="Helical" evidence="7">
    <location>
        <begin position="263"/>
        <end position="282"/>
    </location>
</feature>
<organism evidence="9 10">
    <name type="scientific">Reinekea blandensis MED297</name>
    <dbReference type="NCBI Taxonomy" id="314283"/>
    <lineage>
        <taxon>Bacteria</taxon>
        <taxon>Pseudomonadati</taxon>
        <taxon>Pseudomonadota</taxon>
        <taxon>Gammaproteobacteria</taxon>
        <taxon>Oceanospirillales</taxon>
        <taxon>Saccharospirillaceae</taxon>
        <taxon>Reinekea</taxon>
    </lineage>
</organism>
<keyword evidence="3" id="KW-0597">Phosphoprotein</keyword>
<feature type="transmembrane region" description="Helical" evidence="7">
    <location>
        <begin position="200"/>
        <end position="222"/>
    </location>
</feature>
<keyword evidence="10" id="KW-1185">Reference proteome</keyword>
<feature type="transmembrane region" description="Helical" evidence="7">
    <location>
        <begin position="319"/>
        <end position="340"/>
    </location>
</feature>
<dbReference type="Gene3D" id="3.30.565.10">
    <property type="entry name" value="Histidine kinase-like ATPase, C-terminal domain"/>
    <property type="match status" value="1"/>
</dbReference>
<keyword evidence="7" id="KW-0812">Transmembrane</keyword>
<dbReference type="Gene3D" id="1.10.287.130">
    <property type="match status" value="1"/>
</dbReference>
<dbReference type="CDD" id="cd00082">
    <property type="entry name" value="HisKA"/>
    <property type="match status" value="1"/>
</dbReference>
<keyword evidence="5 9" id="KW-0418">Kinase</keyword>
<dbReference type="InterPro" id="IPR005467">
    <property type="entry name" value="His_kinase_dom"/>
</dbReference>
<feature type="transmembrane region" description="Helical" evidence="7">
    <location>
        <begin position="294"/>
        <end position="313"/>
    </location>
</feature>
<dbReference type="SUPFAM" id="SSF55874">
    <property type="entry name" value="ATPase domain of HSP90 chaperone/DNA topoisomerase II/histidine kinase"/>
    <property type="match status" value="1"/>
</dbReference>
<dbReference type="EC" id="2.7.13.3" evidence="2"/>
<dbReference type="SUPFAM" id="SSF47384">
    <property type="entry name" value="Homodimeric domain of signal transducing histidine kinase"/>
    <property type="match status" value="1"/>
</dbReference>
<dbReference type="SMART" id="SM00388">
    <property type="entry name" value="HisKA"/>
    <property type="match status" value="1"/>
</dbReference>
<keyword evidence="7" id="KW-1133">Transmembrane helix</keyword>
<evidence type="ECO:0000256" key="3">
    <source>
        <dbReference type="ARBA" id="ARBA00022553"/>
    </source>
</evidence>
<dbReference type="EMBL" id="AAOE01000004">
    <property type="protein sequence ID" value="EAR10435.1"/>
    <property type="molecule type" value="Genomic_DNA"/>
</dbReference>
<proteinExistence type="predicted"/>
<dbReference type="AlphaFoldDB" id="A4BBV0"/>
<name>A4BBV0_9GAMM</name>
<sequence length="778" mass="87602">MISLHGHRLFRVLKALALMLTLGWPLWALADDVSDLSRMSELVLTSTEQRYSITSLDHSSGFFPAFDRIRFTDVIQQGLEHESFGLSPNFREHERYWLYTHVRNETSQTRWRLHISNFGYLEPRVLIQNGDEQYVRTIRNAGFSAGTDINTIGRSIVLDLPPQQSITMVIELKAQKVAWQPYIGLMSEDHYQQWVLIQDLFYKPAIGIVLGFVLLGGVAWLLTRDATLFWGTLSALFMLAFHLEHSSLPALLWQSTYEKGTAFWLLAYATMALHLAFSGRFLDIHQHSERWTLIWRAMIATTLVLGTLSPFMAFETNMYLGILNYCLFGLFILGSGIRWVRAYGSFYIIYLAGWIPVILSLIQVTWIVQGSRGDVQVVDASYKMIQGIYIQIAHLSLHSIAVILRVRSLREAKLRAEALSIAKSRFMAQSSHDLAQPLHSMRVFLEYLKPHIIGSEGRKHFYRLQNTHRQLSENFDAIMDLSKLESGVIRPDFSVVHLSSLLSRLEQEYQGVAEEKGLHLKVQKPSVSVVSDPVLLERLIRNLLSNAIKYTDQGKVLIGCRRRGDSVVLQVADTGCGISVSAQKQIFDLYRRSSEGDIAGSGVGLAIVQHLSELLDHPIHLESTPKRGSVFSVTLPRYRYSGQSDTHRFDESSTASVQTAALVVSQSEDRMNLTERLKRWQFEIDVYLSIDDFVHSGKSASILVCDSQTLAQSSLSVMQLTQITQTTPVACISPPGSSLPESWTGLAPSAMVAQLRALLNALERSESPSADSALLDIR</sequence>
<protein>
    <recommendedName>
        <fullName evidence="2">histidine kinase</fullName>
        <ecNumber evidence="2">2.7.13.3</ecNumber>
    </recommendedName>
</protein>
<evidence type="ECO:0000313" key="9">
    <source>
        <dbReference type="EMBL" id="EAR10435.1"/>
    </source>
</evidence>
<keyword evidence="7" id="KW-0472">Membrane</keyword>
<feature type="transmembrane region" description="Helical" evidence="7">
    <location>
        <begin position="347"/>
        <end position="368"/>
    </location>
</feature>
<dbReference type="PANTHER" id="PTHR43711">
    <property type="entry name" value="TWO-COMPONENT HISTIDINE KINASE"/>
    <property type="match status" value="1"/>
</dbReference>
<comment type="catalytic activity">
    <reaction evidence="1">
        <text>ATP + protein L-histidine = ADP + protein N-phospho-L-histidine.</text>
        <dbReference type="EC" id="2.7.13.3"/>
    </reaction>
</comment>
<evidence type="ECO:0000313" key="10">
    <source>
        <dbReference type="Proteomes" id="UP000005953"/>
    </source>
</evidence>
<dbReference type="Pfam" id="PF02518">
    <property type="entry name" value="HATPase_c"/>
    <property type="match status" value="1"/>
</dbReference>
<dbReference type="InterPro" id="IPR003661">
    <property type="entry name" value="HisK_dim/P_dom"/>
</dbReference>
<dbReference type="Pfam" id="PF00512">
    <property type="entry name" value="HisKA"/>
    <property type="match status" value="1"/>
</dbReference>
<comment type="caution">
    <text evidence="9">The sequence shown here is derived from an EMBL/GenBank/DDBJ whole genome shotgun (WGS) entry which is preliminary data.</text>
</comment>
<evidence type="ECO:0000256" key="1">
    <source>
        <dbReference type="ARBA" id="ARBA00000085"/>
    </source>
</evidence>
<dbReference type="PRINTS" id="PR00344">
    <property type="entry name" value="BCTRLSENSOR"/>
</dbReference>
<keyword evidence="4" id="KW-0808">Transferase</keyword>
<evidence type="ECO:0000259" key="8">
    <source>
        <dbReference type="PROSITE" id="PS50109"/>
    </source>
</evidence>
<accession>A4BBV0</accession>
<keyword evidence="6" id="KW-0902">Two-component regulatory system</keyword>
<dbReference type="GO" id="GO:0000155">
    <property type="term" value="F:phosphorelay sensor kinase activity"/>
    <property type="evidence" value="ECO:0007669"/>
    <property type="project" value="InterPro"/>
</dbReference>
<feature type="transmembrane region" description="Helical" evidence="7">
    <location>
        <begin position="388"/>
        <end position="406"/>
    </location>
</feature>
<dbReference type="Proteomes" id="UP000005953">
    <property type="component" value="Unassembled WGS sequence"/>
</dbReference>
<reference evidence="9 10" key="1">
    <citation type="submission" date="2006-02" db="EMBL/GenBank/DDBJ databases">
        <authorList>
            <person name="Pinhassi J."/>
            <person name="Pedros-Alio C."/>
            <person name="Ferriera S."/>
            <person name="Johnson J."/>
            <person name="Kravitz S."/>
            <person name="Halpern A."/>
            <person name="Remington K."/>
            <person name="Beeson K."/>
            <person name="Tran B."/>
            <person name="Rogers Y.-H."/>
            <person name="Friedman R."/>
            <person name="Venter J.C."/>
        </authorList>
    </citation>
    <scope>NUCLEOTIDE SEQUENCE [LARGE SCALE GENOMIC DNA]</scope>
    <source>
        <strain evidence="9 10">MED297</strain>
    </source>
</reference>
<dbReference type="InterPro" id="IPR004358">
    <property type="entry name" value="Sig_transdc_His_kin-like_C"/>
</dbReference>
<feature type="transmembrane region" description="Helical" evidence="7">
    <location>
        <begin position="227"/>
        <end position="243"/>
    </location>
</feature>
<evidence type="ECO:0000256" key="2">
    <source>
        <dbReference type="ARBA" id="ARBA00012438"/>
    </source>
</evidence>
<dbReference type="SMART" id="SM00387">
    <property type="entry name" value="HATPase_c"/>
    <property type="match status" value="1"/>
</dbReference>
<dbReference type="InterPro" id="IPR036097">
    <property type="entry name" value="HisK_dim/P_sf"/>
</dbReference>
<dbReference type="HOGENOM" id="CLU_019737_0_0_6"/>
<dbReference type="PROSITE" id="PS50109">
    <property type="entry name" value="HIS_KIN"/>
    <property type="match status" value="1"/>
</dbReference>
<dbReference type="InterPro" id="IPR036890">
    <property type="entry name" value="HATPase_C_sf"/>
</dbReference>
<feature type="domain" description="Histidine kinase" evidence="8">
    <location>
        <begin position="429"/>
        <end position="639"/>
    </location>
</feature>